<dbReference type="PANTHER" id="PTHR13538">
    <property type="entry name" value="N-ACETYLTRANSFERASE 6"/>
    <property type="match status" value="1"/>
</dbReference>
<keyword evidence="4" id="KW-1185">Reference proteome</keyword>
<dbReference type="Gene3D" id="3.40.630.30">
    <property type="match status" value="1"/>
</dbReference>
<dbReference type="InterPro" id="IPR000182">
    <property type="entry name" value="GNAT_dom"/>
</dbReference>
<dbReference type="CDD" id="cd04301">
    <property type="entry name" value="NAT_SF"/>
    <property type="match status" value="1"/>
</dbReference>
<dbReference type="InterPro" id="IPR039840">
    <property type="entry name" value="NAA80"/>
</dbReference>
<name>A0AAV5VJX2_9BILA</name>
<accession>A0AAV5VJX2</accession>
<dbReference type="EMBL" id="BTSY01000003">
    <property type="protein sequence ID" value="GMT20032.1"/>
    <property type="molecule type" value="Genomic_DNA"/>
</dbReference>
<dbReference type="GO" id="GO:1905502">
    <property type="term" value="F:acetyl-CoA binding"/>
    <property type="evidence" value="ECO:0007669"/>
    <property type="project" value="TreeGrafter"/>
</dbReference>
<protein>
    <recommendedName>
        <fullName evidence="2">N-acetyltransferase domain-containing protein</fullName>
    </recommendedName>
</protein>
<organism evidence="3 4">
    <name type="scientific">Pristionchus fissidentatus</name>
    <dbReference type="NCBI Taxonomy" id="1538716"/>
    <lineage>
        <taxon>Eukaryota</taxon>
        <taxon>Metazoa</taxon>
        <taxon>Ecdysozoa</taxon>
        <taxon>Nematoda</taxon>
        <taxon>Chromadorea</taxon>
        <taxon>Rhabditida</taxon>
        <taxon>Rhabditina</taxon>
        <taxon>Diplogasteromorpha</taxon>
        <taxon>Diplogasteroidea</taxon>
        <taxon>Neodiplogasteridae</taxon>
        <taxon>Pristionchus</taxon>
    </lineage>
</organism>
<feature type="non-terminal residue" evidence="3">
    <location>
        <position position="199"/>
    </location>
</feature>
<dbReference type="PANTHER" id="PTHR13538:SF4">
    <property type="entry name" value="N-ALPHA-ACETYLTRANSFERASE 80"/>
    <property type="match status" value="1"/>
</dbReference>
<dbReference type="GO" id="GO:0008080">
    <property type="term" value="F:N-acetyltransferase activity"/>
    <property type="evidence" value="ECO:0007669"/>
    <property type="project" value="InterPro"/>
</dbReference>
<proteinExistence type="predicted"/>
<evidence type="ECO:0000313" key="3">
    <source>
        <dbReference type="EMBL" id="GMT20032.1"/>
    </source>
</evidence>
<dbReference type="InterPro" id="IPR016181">
    <property type="entry name" value="Acyl_CoA_acyltransferase"/>
</dbReference>
<dbReference type="AlphaFoldDB" id="A0AAV5VJX2"/>
<gene>
    <name evidence="3" type="ORF">PFISCL1PPCAC_11329</name>
</gene>
<dbReference type="SUPFAM" id="SSF55729">
    <property type="entry name" value="Acyl-CoA N-acyltransferases (Nat)"/>
    <property type="match status" value="1"/>
</dbReference>
<dbReference type="GO" id="GO:0005737">
    <property type="term" value="C:cytoplasm"/>
    <property type="evidence" value="ECO:0007669"/>
    <property type="project" value="TreeGrafter"/>
</dbReference>
<dbReference type="Pfam" id="PF00583">
    <property type="entry name" value="Acetyltransf_1"/>
    <property type="match status" value="1"/>
</dbReference>
<reference evidence="3" key="1">
    <citation type="submission" date="2023-10" db="EMBL/GenBank/DDBJ databases">
        <title>Genome assembly of Pristionchus species.</title>
        <authorList>
            <person name="Yoshida K."/>
            <person name="Sommer R.J."/>
        </authorList>
    </citation>
    <scope>NUCLEOTIDE SEQUENCE</scope>
    <source>
        <strain evidence="3">RS5133</strain>
    </source>
</reference>
<dbReference type="Proteomes" id="UP001432322">
    <property type="component" value="Unassembled WGS sequence"/>
</dbReference>
<feature type="region of interest" description="Disordered" evidence="1">
    <location>
        <begin position="161"/>
        <end position="199"/>
    </location>
</feature>
<sequence>MIPLLVPLVDRRDLNSECIILLNEEWPRSETSRAHSQAKSCRPTPPMSLLMLIDDVLIGHARICLLPDRRDACWVESVIVRKSHRGRGLGKILMNLTELKAAELSFTKVYLSTHDKVSFYQSCGYEICDPILHSTAATSVFPILAKLAPISTPITVSPRLNGTVTQSCQPTSAPPPPPPPPMVPKSVVSKDDSEIIDYM</sequence>
<evidence type="ECO:0000256" key="1">
    <source>
        <dbReference type="SAM" id="MobiDB-lite"/>
    </source>
</evidence>
<feature type="domain" description="N-acetyltransferase" evidence="2">
    <location>
        <begin position="4"/>
        <end position="149"/>
    </location>
</feature>
<comment type="caution">
    <text evidence="3">The sequence shown here is derived from an EMBL/GenBank/DDBJ whole genome shotgun (WGS) entry which is preliminary data.</text>
</comment>
<evidence type="ECO:0000259" key="2">
    <source>
        <dbReference type="PROSITE" id="PS51186"/>
    </source>
</evidence>
<feature type="compositionally biased region" description="Polar residues" evidence="1">
    <location>
        <begin position="161"/>
        <end position="171"/>
    </location>
</feature>
<feature type="compositionally biased region" description="Pro residues" evidence="1">
    <location>
        <begin position="172"/>
        <end position="183"/>
    </location>
</feature>
<dbReference type="PROSITE" id="PS51186">
    <property type="entry name" value="GNAT"/>
    <property type="match status" value="1"/>
</dbReference>
<evidence type="ECO:0000313" key="4">
    <source>
        <dbReference type="Proteomes" id="UP001432322"/>
    </source>
</evidence>